<feature type="compositionally biased region" description="Gly residues" evidence="1">
    <location>
        <begin position="100"/>
        <end position="113"/>
    </location>
</feature>
<feature type="compositionally biased region" description="Polar residues" evidence="1">
    <location>
        <begin position="1"/>
        <end position="28"/>
    </location>
</feature>
<feature type="region of interest" description="Disordered" evidence="1">
    <location>
        <begin position="328"/>
        <end position="369"/>
    </location>
</feature>
<organism evidence="2 3">
    <name type="scientific">Aspergillus wentii DTO 134E9</name>
    <dbReference type="NCBI Taxonomy" id="1073089"/>
    <lineage>
        <taxon>Eukaryota</taxon>
        <taxon>Fungi</taxon>
        <taxon>Dikarya</taxon>
        <taxon>Ascomycota</taxon>
        <taxon>Pezizomycotina</taxon>
        <taxon>Eurotiomycetes</taxon>
        <taxon>Eurotiomycetidae</taxon>
        <taxon>Eurotiales</taxon>
        <taxon>Aspergillaceae</taxon>
        <taxon>Aspergillus</taxon>
        <taxon>Aspergillus subgen. Cremei</taxon>
    </lineage>
</organism>
<dbReference type="RefSeq" id="XP_040685680.1">
    <property type="nucleotide sequence ID" value="XM_040838749.1"/>
</dbReference>
<name>A0A1L9RAV2_ASPWE</name>
<feature type="region of interest" description="Disordered" evidence="1">
    <location>
        <begin position="524"/>
        <end position="555"/>
    </location>
</feature>
<keyword evidence="3" id="KW-1185">Reference proteome</keyword>
<protein>
    <submittedName>
        <fullName evidence="2">Uncharacterized protein</fullName>
    </submittedName>
</protein>
<dbReference type="Proteomes" id="UP000184383">
    <property type="component" value="Unassembled WGS sequence"/>
</dbReference>
<dbReference type="OrthoDB" id="5373017at2759"/>
<dbReference type="EMBL" id="KV878215">
    <property type="protein sequence ID" value="OJJ32003.1"/>
    <property type="molecule type" value="Genomic_DNA"/>
</dbReference>
<sequence length="666" mass="73173">MTSTPASNHQHPPSTSAPEFPSNQTSHTSHIDPNAHLGSVGYAPNDNQLAGLVEAATAAAGQDVSEWAAAAAVAAAASAGHQNQLDSYGPEIHIEDDGFGDSGFGAGIGGGRQLRGPGPASASEQTQPSGLSRAVSKKRKRGDDPLDPALTAGVGLGGQQQHSQQHHHPHQFDGDSLEIRTVPPQPLSEARAIGLHSAAALFRQPSSNKKHTRPPMSKLFASLELSPENFLHLQAAAKGYMLNDEHPERRDCVGQRGKGDTEMVKLRLWNCVRDFLEAEGNGERFFGENVMNEGMGPRTYIWPRDQQKIIALVIPLLRRMVTNERQRQYAIETRKGGPDDRKRRKTEDFQNVHHDSPSKFTPEEQLQQIHTQHHIPEEFAPAQAPIPAPQPQMGSNAHDMDLGLTDLLLDGYPTDWEAIAKSYETYNHDYELDNLWSLSGLQQPDWRGLVAAVDSHYQIFHQGAYDCPGPCEDENVNRILNSNATTDLRWRIGGAREQPARNEFASSITRDISRVIRDNLAAKQGVHTATHDQAPVSQPPFVPQTENHHNTTSQTPITLRINILQNGKRILPRVDIPAEQCPDLETIKQVLYRRFAGQLPGFSDSGFDGAAATWESSVAWKFKVWLPNGLAPVQNDGEWTISLLSAGTVDWMDGELKVLVELEGSS</sequence>
<dbReference type="STRING" id="1073089.A0A1L9RAV2"/>
<evidence type="ECO:0000313" key="2">
    <source>
        <dbReference type="EMBL" id="OJJ32003.1"/>
    </source>
</evidence>
<evidence type="ECO:0000256" key="1">
    <source>
        <dbReference type="SAM" id="MobiDB-lite"/>
    </source>
</evidence>
<feature type="region of interest" description="Disordered" evidence="1">
    <location>
        <begin position="87"/>
        <end position="181"/>
    </location>
</feature>
<dbReference type="GeneID" id="63754597"/>
<gene>
    <name evidence="2" type="ORF">ASPWEDRAFT_645178</name>
</gene>
<reference evidence="3" key="1">
    <citation type="journal article" date="2017" name="Genome Biol.">
        <title>Comparative genomics reveals high biological diversity and specific adaptations in the industrially and medically important fungal genus Aspergillus.</title>
        <authorList>
            <person name="de Vries R.P."/>
            <person name="Riley R."/>
            <person name="Wiebenga A."/>
            <person name="Aguilar-Osorio G."/>
            <person name="Amillis S."/>
            <person name="Uchima C.A."/>
            <person name="Anderluh G."/>
            <person name="Asadollahi M."/>
            <person name="Askin M."/>
            <person name="Barry K."/>
            <person name="Battaglia E."/>
            <person name="Bayram O."/>
            <person name="Benocci T."/>
            <person name="Braus-Stromeyer S.A."/>
            <person name="Caldana C."/>
            <person name="Canovas D."/>
            <person name="Cerqueira G.C."/>
            <person name="Chen F."/>
            <person name="Chen W."/>
            <person name="Choi C."/>
            <person name="Clum A."/>
            <person name="Dos Santos R.A."/>
            <person name="Damasio A.R."/>
            <person name="Diallinas G."/>
            <person name="Emri T."/>
            <person name="Fekete E."/>
            <person name="Flipphi M."/>
            <person name="Freyberg S."/>
            <person name="Gallo A."/>
            <person name="Gournas C."/>
            <person name="Habgood R."/>
            <person name="Hainaut M."/>
            <person name="Harispe M.L."/>
            <person name="Henrissat B."/>
            <person name="Hilden K.S."/>
            <person name="Hope R."/>
            <person name="Hossain A."/>
            <person name="Karabika E."/>
            <person name="Karaffa L."/>
            <person name="Karanyi Z."/>
            <person name="Krasevec N."/>
            <person name="Kuo A."/>
            <person name="Kusch H."/>
            <person name="LaButti K."/>
            <person name="Lagendijk E.L."/>
            <person name="Lapidus A."/>
            <person name="Levasseur A."/>
            <person name="Lindquist E."/>
            <person name="Lipzen A."/>
            <person name="Logrieco A.F."/>
            <person name="MacCabe A."/>
            <person name="Maekelae M.R."/>
            <person name="Malavazi I."/>
            <person name="Melin P."/>
            <person name="Meyer V."/>
            <person name="Mielnichuk N."/>
            <person name="Miskei M."/>
            <person name="Molnar A.P."/>
            <person name="Mule G."/>
            <person name="Ngan C.Y."/>
            <person name="Orejas M."/>
            <person name="Orosz E."/>
            <person name="Ouedraogo J.P."/>
            <person name="Overkamp K.M."/>
            <person name="Park H.-S."/>
            <person name="Perrone G."/>
            <person name="Piumi F."/>
            <person name="Punt P.J."/>
            <person name="Ram A.F."/>
            <person name="Ramon A."/>
            <person name="Rauscher S."/>
            <person name="Record E."/>
            <person name="Riano-Pachon D.M."/>
            <person name="Robert V."/>
            <person name="Roehrig J."/>
            <person name="Ruller R."/>
            <person name="Salamov A."/>
            <person name="Salih N.S."/>
            <person name="Samson R.A."/>
            <person name="Sandor E."/>
            <person name="Sanguinetti M."/>
            <person name="Schuetze T."/>
            <person name="Sepcic K."/>
            <person name="Shelest E."/>
            <person name="Sherlock G."/>
            <person name="Sophianopoulou V."/>
            <person name="Squina F.M."/>
            <person name="Sun H."/>
            <person name="Susca A."/>
            <person name="Todd R.B."/>
            <person name="Tsang A."/>
            <person name="Unkles S.E."/>
            <person name="van de Wiele N."/>
            <person name="van Rossen-Uffink D."/>
            <person name="Oliveira J.V."/>
            <person name="Vesth T.C."/>
            <person name="Visser J."/>
            <person name="Yu J.-H."/>
            <person name="Zhou M."/>
            <person name="Andersen M.R."/>
            <person name="Archer D.B."/>
            <person name="Baker S.E."/>
            <person name="Benoit I."/>
            <person name="Brakhage A.A."/>
            <person name="Braus G.H."/>
            <person name="Fischer R."/>
            <person name="Frisvad J.C."/>
            <person name="Goldman G.H."/>
            <person name="Houbraken J."/>
            <person name="Oakley B."/>
            <person name="Pocsi I."/>
            <person name="Scazzocchio C."/>
            <person name="Seiboth B."/>
            <person name="vanKuyk P.A."/>
            <person name="Wortman J."/>
            <person name="Dyer P.S."/>
            <person name="Grigoriev I.V."/>
        </authorList>
    </citation>
    <scope>NUCLEOTIDE SEQUENCE [LARGE SCALE GENOMIC DNA]</scope>
    <source>
        <strain evidence="3">DTO 134E9</strain>
    </source>
</reference>
<evidence type="ECO:0000313" key="3">
    <source>
        <dbReference type="Proteomes" id="UP000184383"/>
    </source>
</evidence>
<feature type="compositionally biased region" description="Basic and acidic residues" evidence="1">
    <location>
        <begin position="328"/>
        <end position="357"/>
    </location>
</feature>
<dbReference type="AlphaFoldDB" id="A0A1L9RAV2"/>
<dbReference type="VEuPathDB" id="FungiDB:ASPWEDRAFT_645178"/>
<accession>A0A1L9RAV2</accession>
<proteinExistence type="predicted"/>
<feature type="region of interest" description="Disordered" evidence="1">
    <location>
        <begin position="1"/>
        <end position="45"/>
    </location>
</feature>